<dbReference type="Pfam" id="PF03765">
    <property type="entry name" value="CRAL_TRIO_N"/>
    <property type="match status" value="1"/>
</dbReference>
<name>A0AAD5Y2K2_9FUNG</name>
<protein>
    <recommendedName>
        <fullName evidence="1">CRAL-TRIO domain-containing protein</fullName>
    </recommendedName>
</protein>
<dbReference type="PROSITE" id="PS50191">
    <property type="entry name" value="CRAL_TRIO"/>
    <property type="match status" value="1"/>
</dbReference>
<dbReference type="SUPFAM" id="SSF46938">
    <property type="entry name" value="CRAL/TRIO N-terminal domain"/>
    <property type="match status" value="1"/>
</dbReference>
<evidence type="ECO:0000313" key="2">
    <source>
        <dbReference type="EMBL" id="KAJ3251428.1"/>
    </source>
</evidence>
<dbReference type="InterPro" id="IPR036865">
    <property type="entry name" value="CRAL-TRIO_dom_sf"/>
</dbReference>
<dbReference type="InterPro" id="IPR036273">
    <property type="entry name" value="CRAL/TRIO_N_dom_sf"/>
</dbReference>
<comment type="caution">
    <text evidence="2">The sequence shown here is derived from an EMBL/GenBank/DDBJ whole genome shotgun (WGS) entry which is preliminary data.</text>
</comment>
<reference evidence="2" key="1">
    <citation type="submission" date="2020-05" db="EMBL/GenBank/DDBJ databases">
        <title>Phylogenomic resolution of chytrid fungi.</title>
        <authorList>
            <person name="Stajich J.E."/>
            <person name="Amses K."/>
            <person name="Simmons R."/>
            <person name="Seto K."/>
            <person name="Myers J."/>
            <person name="Bonds A."/>
            <person name="Quandt C.A."/>
            <person name="Barry K."/>
            <person name="Liu P."/>
            <person name="Grigoriev I."/>
            <person name="Longcore J.E."/>
            <person name="James T.Y."/>
        </authorList>
    </citation>
    <scope>NUCLEOTIDE SEQUENCE</scope>
    <source>
        <strain evidence="2">PLAUS21</strain>
    </source>
</reference>
<dbReference type="InterPro" id="IPR001251">
    <property type="entry name" value="CRAL-TRIO_dom"/>
</dbReference>
<sequence length="271" mass="32039">MIANQGPITFFPKPVKIPPVELSPEQQVLLDELLLKVPELAQDEQEKEWLDRGCLLRYLRATKWDLSKSIERLQKTLAWRREYKPHEITSDHVQEEAVTGKQIISGFDKCGRPILYLIPARENTKTYERQMRYTVYNIEKIIKMMPEGVETFCILVDYQDLSVMTAPPLSISKQFLEIFGNHYPERMHISFIVNPSWYIWVFFKLIRPFIDPVTASKLHFVGQNQTKKEDGMGGYVELADFIDDQMLLKNYGGTHDWDWDFEYYWNKIKHL</sequence>
<dbReference type="GO" id="GO:0008526">
    <property type="term" value="F:phosphatidylinositol transfer activity"/>
    <property type="evidence" value="ECO:0007669"/>
    <property type="project" value="TreeGrafter"/>
</dbReference>
<feature type="domain" description="CRAL-TRIO" evidence="1">
    <location>
        <begin position="92"/>
        <end position="259"/>
    </location>
</feature>
<accession>A0AAD5Y2K2</accession>
<dbReference type="InterPro" id="IPR011074">
    <property type="entry name" value="CRAL/TRIO_N_dom"/>
</dbReference>
<dbReference type="CDD" id="cd00170">
    <property type="entry name" value="SEC14"/>
    <property type="match status" value="1"/>
</dbReference>
<dbReference type="InterPro" id="IPR052578">
    <property type="entry name" value="PI_Transfer_CRAL-TRIO"/>
</dbReference>
<dbReference type="EMBL" id="JADGKB010000183">
    <property type="protein sequence ID" value="KAJ3251428.1"/>
    <property type="molecule type" value="Genomic_DNA"/>
</dbReference>
<organism evidence="2 3">
    <name type="scientific">Boothiomyces macroporosus</name>
    <dbReference type="NCBI Taxonomy" id="261099"/>
    <lineage>
        <taxon>Eukaryota</taxon>
        <taxon>Fungi</taxon>
        <taxon>Fungi incertae sedis</taxon>
        <taxon>Chytridiomycota</taxon>
        <taxon>Chytridiomycota incertae sedis</taxon>
        <taxon>Chytridiomycetes</taxon>
        <taxon>Rhizophydiales</taxon>
        <taxon>Terramycetaceae</taxon>
        <taxon>Boothiomyces</taxon>
    </lineage>
</organism>
<dbReference type="Gene3D" id="3.40.525.10">
    <property type="entry name" value="CRAL-TRIO lipid binding domain"/>
    <property type="match status" value="1"/>
</dbReference>
<dbReference type="AlphaFoldDB" id="A0AAD5Y2K2"/>
<evidence type="ECO:0000313" key="3">
    <source>
        <dbReference type="Proteomes" id="UP001210925"/>
    </source>
</evidence>
<keyword evidence="3" id="KW-1185">Reference proteome</keyword>
<dbReference type="PANTHER" id="PTHR45824">
    <property type="entry name" value="GH16843P"/>
    <property type="match status" value="1"/>
</dbReference>
<dbReference type="PANTHER" id="PTHR45824:SF29">
    <property type="entry name" value="GH16843P"/>
    <property type="match status" value="1"/>
</dbReference>
<proteinExistence type="predicted"/>
<dbReference type="Proteomes" id="UP001210925">
    <property type="component" value="Unassembled WGS sequence"/>
</dbReference>
<dbReference type="SMART" id="SM00516">
    <property type="entry name" value="SEC14"/>
    <property type="match status" value="1"/>
</dbReference>
<dbReference type="Pfam" id="PF00650">
    <property type="entry name" value="CRAL_TRIO"/>
    <property type="match status" value="1"/>
</dbReference>
<dbReference type="SMART" id="SM01100">
    <property type="entry name" value="CRAL_TRIO_N"/>
    <property type="match status" value="1"/>
</dbReference>
<gene>
    <name evidence="2" type="ORF">HK103_002408</name>
</gene>
<dbReference type="SUPFAM" id="SSF52087">
    <property type="entry name" value="CRAL/TRIO domain"/>
    <property type="match status" value="1"/>
</dbReference>
<evidence type="ECO:0000259" key="1">
    <source>
        <dbReference type="PROSITE" id="PS50191"/>
    </source>
</evidence>